<proteinExistence type="predicted"/>
<name>A0A0X3BNS6_9EURY</name>
<gene>
    <name evidence="3" type="ORF">HQQ74_04295</name>
    <name evidence="2" type="ORF">MMAB1_2629</name>
</gene>
<keyword evidence="1" id="KW-1133">Transmembrane helix</keyword>
<dbReference type="KEGG" id="mema:MMAB1_2629"/>
<dbReference type="EMBL" id="LT158599">
    <property type="protein sequence ID" value="CVK33842.1"/>
    <property type="molecule type" value="Genomic_DNA"/>
</dbReference>
<dbReference type="RefSeq" id="WP_062265011.1">
    <property type="nucleotide sequence ID" value="NZ_JAHAVR010000009.1"/>
</dbReference>
<feature type="transmembrane region" description="Helical" evidence="1">
    <location>
        <begin position="12"/>
        <end position="36"/>
    </location>
</feature>
<keyword evidence="1" id="KW-0812">Transmembrane</keyword>
<dbReference type="AlphaFoldDB" id="A0A0X3BNS6"/>
<evidence type="ECO:0000256" key="1">
    <source>
        <dbReference type="SAM" id="Phobius"/>
    </source>
</evidence>
<evidence type="ECO:0008006" key="5">
    <source>
        <dbReference type="Google" id="ProtNLM"/>
    </source>
</evidence>
<dbReference type="EMBL" id="JABMJE010000041">
    <property type="protein sequence ID" value="NQS77923.1"/>
    <property type="molecule type" value="Genomic_DNA"/>
</dbReference>
<protein>
    <recommendedName>
        <fullName evidence="5">Flagellin</fullName>
    </recommendedName>
</protein>
<reference evidence="2 4" key="1">
    <citation type="submission" date="2016-01" db="EMBL/GenBank/DDBJ databases">
        <authorList>
            <person name="Manzoor S."/>
        </authorList>
    </citation>
    <scope>NUCLEOTIDE SEQUENCE [LARGE SCALE GENOMIC DNA]</scope>
    <source>
        <strain evidence="2">Methanoculleus sp MAB1</strain>
    </source>
</reference>
<sequence length="191" mass="19290">MGGSEGCTHLELAATFAAFITVATLFSLISFGAGAIGSGPAAGMDTYPVLAADEPHIALAGEITGSLSVPEPAGTCIDTLTFRIAHTGEGEAIDLSQVTVTVIAGDYLEILARSGDFLPGPGMWTATLPVGGSTLLEPGEECTVRLCLDRPVPAGDDLTIKVRPEGSRPCTIAGPVRVLAAGAGASLPEKD</sequence>
<evidence type="ECO:0000313" key="4">
    <source>
        <dbReference type="Proteomes" id="UP000069850"/>
    </source>
</evidence>
<dbReference type="Proteomes" id="UP000737555">
    <property type="component" value="Unassembled WGS sequence"/>
</dbReference>
<evidence type="ECO:0000313" key="2">
    <source>
        <dbReference type="EMBL" id="CVK33842.1"/>
    </source>
</evidence>
<organism evidence="2 4">
    <name type="scientific">Methanoculleus bourgensis</name>
    <dbReference type="NCBI Taxonomy" id="83986"/>
    <lineage>
        <taxon>Archaea</taxon>
        <taxon>Methanobacteriati</taxon>
        <taxon>Methanobacteriota</taxon>
        <taxon>Stenosarchaea group</taxon>
        <taxon>Methanomicrobia</taxon>
        <taxon>Methanomicrobiales</taxon>
        <taxon>Methanomicrobiaceae</taxon>
        <taxon>Methanoculleus</taxon>
    </lineage>
</organism>
<keyword evidence="1" id="KW-0472">Membrane</keyword>
<accession>A0A0X3BNS6</accession>
<evidence type="ECO:0000313" key="3">
    <source>
        <dbReference type="EMBL" id="NQS77923.1"/>
    </source>
</evidence>
<dbReference type="OrthoDB" id="107242at2157"/>
<dbReference type="GeneID" id="27138233"/>
<dbReference type="Proteomes" id="UP000069850">
    <property type="component" value="Chromosome 1"/>
</dbReference>
<reference evidence="3" key="2">
    <citation type="submission" date="2020-05" db="EMBL/GenBank/DDBJ databases">
        <title>The first insight into the ecology of ammonia-tolerant syntrophic propionate oxidizing bacteria.</title>
        <authorList>
            <person name="Singh A."/>
            <person name="Schnurer A."/>
            <person name="Westerholm M."/>
        </authorList>
    </citation>
    <scope>NUCLEOTIDE SEQUENCE</scope>
    <source>
        <strain evidence="3">MAG54</strain>
    </source>
</reference>